<feature type="binding site" evidence="8">
    <location>
        <position position="92"/>
    </location>
    <ligand>
        <name>S-adenosyl-L-methionine</name>
        <dbReference type="ChEBI" id="CHEBI:59789"/>
    </ligand>
</feature>
<sequence>MGKKTKVGKARKDKFYQLAKETGYRSRAAFKLIQLNRKFGFLQQSQVCIDLCAAPGGWMQVAKHNMPVSSIVIGVDLFPIRAIPGCISLVEDITTEKCRQSLTKELQSWKADVVLHDGAPNVGRNWLHDAYQQICLTLMSLKLATEFLRGGGWFVTKVFRSKDYNALLWVLKQLFKKVHATKPSASRKESAEIFVVCQGYLAPDRIDPKLLDPKYVFEELDLEGGKKVSLLHPEKQKRIKAEGYTESDIALRNDLPATEFMKSENGLAALQGIGSITIDDKRIAEHPKTTAEILECCKDIKVLGRKDIKGLLAWWKTIKDELFKEGETAVIEEEEEAPITRPLTQEEIEDMEDEELQKQIHDLAEEEEKELKRKKKKTLKAKAKLQEKMNLKMVIKGDDGPKEEADQEIFDLKEVKTQEELDEMLDVVPDFEVEAEETDMPKLPKYKKYDKDDKRLDDDGNYENDDEPEISEDEESESDMEKEGLGLSDDEEKDPNKTVNKKKKKKAEHPLIKSSDFRDKDTKRQQRVQLWYEKENLQNLDDDDDDENFDLDRLATEYKNKGVTVLGETQDSASSSNLLLGKKAKRRARHAEAKEESSSSESSSDSEEEVDEDDEEKVAGDMSKEPKAKKIRLSEEELALGAMMIKGKKTRRDLIDGAWNRYAFNDENLPSWFVQDEQVHMTKPTPVPKELQEEYQRKVQELNVRPIKKVMEAKARKRRRAVKRLAKAKKMAEKIMDSPDATNQEKVRQIKKIYKKAQEKKKEVTYVVAKKHQTGRRAKRPAGVKGRYKVVDPREKKDKRALRAKDKKQKGKGKKGRK</sequence>
<dbReference type="PANTHER" id="PTHR10920">
    <property type="entry name" value="RIBOSOMAL RNA METHYLTRANSFERASE"/>
    <property type="match status" value="1"/>
</dbReference>
<evidence type="ECO:0000256" key="9">
    <source>
        <dbReference type="SAM" id="MobiDB-lite"/>
    </source>
</evidence>
<evidence type="ECO:0000259" key="10">
    <source>
        <dbReference type="Pfam" id="PF01728"/>
    </source>
</evidence>
<feature type="compositionally biased region" description="Basic and acidic residues" evidence="9">
    <location>
        <begin position="617"/>
        <end position="633"/>
    </location>
</feature>
<feature type="compositionally biased region" description="Acidic residues" evidence="9">
    <location>
        <begin position="459"/>
        <end position="478"/>
    </location>
</feature>
<dbReference type="GO" id="GO:0000463">
    <property type="term" value="P:maturation of LSU-rRNA from tricistronic rRNA transcript (SSU-rRNA, 5.8S rRNA, LSU-rRNA)"/>
    <property type="evidence" value="ECO:0007669"/>
    <property type="project" value="TreeGrafter"/>
</dbReference>
<keyword evidence="3 8" id="KW-0698">rRNA processing</keyword>
<dbReference type="GO" id="GO:0016435">
    <property type="term" value="F:rRNA (guanine) methyltransferase activity"/>
    <property type="evidence" value="ECO:0007669"/>
    <property type="project" value="TreeGrafter"/>
</dbReference>
<comment type="similarity">
    <text evidence="8">Belongs to the class I-like SAM-binding methyltransferase superfamily. RNA methyltransferase RlmE family. SPB1 subfamily.</text>
</comment>
<feature type="compositionally biased region" description="Basic residues" evidence="9">
    <location>
        <begin position="805"/>
        <end position="818"/>
    </location>
</feature>
<feature type="domain" description="DUF3381" evidence="12">
    <location>
        <begin position="235"/>
        <end position="388"/>
    </location>
</feature>
<keyword evidence="2 8" id="KW-0690">Ribosome biogenesis</keyword>
<dbReference type="VEuPathDB" id="VectorBase:MDOA001086"/>
<feature type="compositionally biased region" description="Acidic residues" evidence="9">
    <location>
        <begin position="604"/>
        <end position="616"/>
    </location>
</feature>
<feature type="binding site" evidence="8">
    <location>
        <position position="117"/>
    </location>
    <ligand>
        <name>S-adenosyl-L-methionine</name>
        <dbReference type="ChEBI" id="CHEBI:59789"/>
    </ligand>
</feature>
<feature type="domain" description="Ribosomal RNA methyltransferase FtsJ" evidence="10">
    <location>
        <begin position="24"/>
        <end position="200"/>
    </location>
</feature>
<feature type="region of interest" description="Disordered" evidence="9">
    <location>
        <begin position="558"/>
        <end position="633"/>
    </location>
</feature>
<feature type="compositionally biased region" description="Basic and acidic residues" evidence="9">
    <location>
        <begin position="730"/>
        <end position="745"/>
    </location>
</feature>
<dbReference type="SUPFAM" id="SSF53335">
    <property type="entry name" value="S-adenosyl-L-methionine-dependent methyltransferases"/>
    <property type="match status" value="1"/>
</dbReference>
<feature type="binding site" evidence="8">
    <location>
        <position position="76"/>
    </location>
    <ligand>
        <name>S-adenosyl-L-methionine</name>
        <dbReference type="ChEBI" id="CHEBI:59789"/>
    </ligand>
</feature>
<dbReference type="EC" id="2.1.1.-" evidence="8"/>
<dbReference type="InterPro" id="IPR029063">
    <property type="entry name" value="SAM-dependent_MTases_sf"/>
</dbReference>
<dbReference type="FunFam" id="3.40.50.150:FF:000004">
    <property type="entry name" value="AdoMet-dependent rRNA methyltransferase SPB1"/>
    <property type="match status" value="1"/>
</dbReference>
<gene>
    <name evidence="13" type="primary">101892348</name>
</gene>
<dbReference type="OrthoDB" id="1287559at2759"/>
<protein>
    <recommendedName>
        <fullName evidence="8">Putative rRNA methyltransferase</fullName>
        <ecNumber evidence="8">2.1.1.-</ecNumber>
    </recommendedName>
    <alternativeName>
        <fullName evidence="8">2'-O-ribose RNA methyltransferase SPB1 homolog</fullName>
    </alternativeName>
</protein>
<dbReference type="EnsemblMetazoa" id="MDOA001086-RA">
    <property type="protein sequence ID" value="MDOA001086-PA"/>
    <property type="gene ID" value="MDOA001086"/>
</dbReference>
<accession>A0A1I8M4B2</accession>
<evidence type="ECO:0000259" key="12">
    <source>
        <dbReference type="Pfam" id="PF11861"/>
    </source>
</evidence>
<feature type="compositionally biased region" description="Basic and acidic residues" evidence="9">
    <location>
        <begin position="508"/>
        <end position="524"/>
    </location>
</feature>
<dbReference type="AlphaFoldDB" id="A0A1I8M4B2"/>
<dbReference type="HAMAP" id="MF_01547">
    <property type="entry name" value="RNA_methyltr_E"/>
    <property type="match status" value="1"/>
</dbReference>
<feature type="compositionally biased region" description="Basic and acidic residues" evidence="9">
    <location>
        <begin position="439"/>
        <end position="458"/>
    </location>
</feature>
<keyword evidence="4 8" id="KW-0489">Methyltransferase</keyword>
<evidence type="ECO:0000256" key="7">
    <source>
        <dbReference type="ARBA" id="ARBA00023242"/>
    </source>
</evidence>
<dbReference type="VEuPathDB" id="VectorBase:MDOMA2_016246"/>
<dbReference type="GO" id="GO:0030687">
    <property type="term" value="C:preribosome, large subunit precursor"/>
    <property type="evidence" value="ECO:0007669"/>
    <property type="project" value="TreeGrafter"/>
</dbReference>
<evidence type="ECO:0000256" key="8">
    <source>
        <dbReference type="HAMAP-Rule" id="MF_03163"/>
    </source>
</evidence>
<feature type="coiled-coil region" evidence="8">
    <location>
        <begin position="353"/>
        <end position="388"/>
    </location>
</feature>
<evidence type="ECO:0000259" key="11">
    <source>
        <dbReference type="Pfam" id="PF07780"/>
    </source>
</evidence>
<dbReference type="GO" id="GO:0005730">
    <property type="term" value="C:nucleolus"/>
    <property type="evidence" value="ECO:0007669"/>
    <property type="project" value="UniProtKB-SubCell"/>
</dbReference>
<feature type="compositionally biased region" description="Basic and acidic residues" evidence="9">
    <location>
        <begin position="789"/>
        <end position="804"/>
    </location>
</feature>
<keyword evidence="8" id="KW-0175">Coiled coil</keyword>
<dbReference type="InterPro" id="IPR050082">
    <property type="entry name" value="RNA_methyltr_RlmE"/>
</dbReference>
<dbReference type="RefSeq" id="XP_005187980.2">
    <property type="nucleotide sequence ID" value="XM_005187923.4"/>
</dbReference>
<feature type="compositionally biased region" description="Acidic residues" evidence="9">
    <location>
        <begin position="420"/>
        <end position="438"/>
    </location>
</feature>
<dbReference type="GO" id="GO:0008650">
    <property type="term" value="F:rRNA (uridine-2'-O-)-methyltransferase activity"/>
    <property type="evidence" value="ECO:0007669"/>
    <property type="project" value="TreeGrafter"/>
</dbReference>
<proteinExistence type="inferred from homology"/>
<evidence type="ECO:0000256" key="1">
    <source>
        <dbReference type="ARBA" id="ARBA00004604"/>
    </source>
</evidence>
<dbReference type="PANTHER" id="PTHR10920:SF13">
    <property type="entry name" value="PRE-RRNA 2'-O-RIBOSE RNA METHYLTRANSFERASE FTSJ3"/>
    <property type="match status" value="1"/>
</dbReference>
<feature type="compositionally biased region" description="Basic residues" evidence="9">
    <location>
        <begin position="771"/>
        <end position="788"/>
    </location>
</feature>
<dbReference type="HAMAP" id="MF_03163">
    <property type="entry name" value="RNA_methyltr_E_SPB1"/>
    <property type="match status" value="1"/>
</dbReference>
<feature type="region of interest" description="Disordered" evidence="9">
    <location>
        <begin position="417"/>
        <end position="525"/>
    </location>
</feature>
<feature type="domain" description="Ribosomal RNA methyltransferase SPB1-like C-terminal" evidence="11">
    <location>
        <begin position="601"/>
        <end position="807"/>
    </location>
</feature>
<feature type="compositionally biased region" description="Polar residues" evidence="9">
    <location>
        <begin position="567"/>
        <end position="578"/>
    </location>
</feature>
<evidence type="ECO:0000313" key="13">
    <source>
        <dbReference type="EnsemblMetazoa" id="MDOA001086-PA"/>
    </source>
</evidence>
<keyword evidence="5 8" id="KW-0808">Transferase</keyword>
<dbReference type="Gene3D" id="3.40.50.150">
    <property type="entry name" value="Vaccinia Virus protein VP39"/>
    <property type="match status" value="1"/>
</dbReference>
<feature type="active site" description="Proton acceptor" evidence="8">
    <location>
        <position position="157"/>
    </location>
</feature>
<evidence type="ECO:0000256" key="5">
    <source>
        <dbReference type="ARBA" id="ARBA00022679"/>
    </source>
</evidence>
<dbReference type="Pfam" id="PF11861">
    <property type="entry name" value="DUF3381"/>
    <property type="match status" value="1"/>
</dbReference>
<comment type="function">
    <text evidence="8">Probable methyltransferase involved in the maturation of rRNA and in the biogenesis of ribosomal subunits.</text>
</comment>
<evidence type="ECO:0000256" key="6">
    <source>
        <dbReference type="ARBA" id="ARBA00022691"/>
    </source>
</evidence>
<feature type="region of interest" description="Disordered" evidence="9">
    <location>
        <begin position="725"/>
        <end position="745"/>
    </location>
</feature>
<dbReference type="InterPro" id="IPR002877">
    <property type="entry name" value="RNA_MeTrfase_FtsJ_dom"/>
</dbReference>
<dbReference type="Pfam" id="PF01728">
    <property type="entry name" value="FtsJ"/>
    <property type="match status" value="1"/>
</dbReference>
<evidence type="ECO:0000256" key="4">
    <source>
        <dbReference type="ARBA" id="ARBA00022603"/>
    </source>
</evidence>
<feature type="region of interest" description="Disordered" evidence="9">
    <location>
        <begin position="771"/>
        <end position="818"/>
    </location>
</feature>
<feature type="binding site" evidence="8">
    <location>
        <position position="58"/>
    </location>
    <ligand>
        <name>S-adenosyl-L-methionine</name>
        <dbReference type="ChEBI" id="CHEBI:59789"/>
    </ligand>
</feature>
<dbReference type="STRING" id="7370.A0A1I8M4B2"/>
<dbReference type="GO" id="GO:0000466">
    <property type="term" value="P:maturation of 5.8S rRNA from tricistronic rRNA transcript (SSU-rRNA, 5.8S rRNA, LSU-rRNA)"/>
    <property type="evidence" value="ECO:0007669"/>
    <property type="project" value="TreeGrafter"/>
</dbReference>
<comment type="subcellular location">
    <subcellularLocation>
        <location evidence="1 8">Nucleus</location>
        <location evidence="1 8">Nucleolus</location>
    </subcellularLocation>
</comment>
<dbReference type="eggNOG" id="KOG1098">
    <property type="taxonomic scope" value="Eukaryota"/>
</dbReference>
<dbReference type="InterPro" id="IPR028589">
    <property type="entry name" value="SPB1-like"/>
</dbReference>
<evidence type="ECO:0000256" key="3">
    <source>
        <dbReference type="ARBA" id="ARBA00022552"/>
    </source>
</evidence>
<comment type="catalytic activity">
    <reaction evidence="8">
        <text>a ribonucleotide in rRNA + S-adenosyl-L-methionine = a 2'-O-methylribonucleotide in rRNA + S-adenosyl-L-homocysteine + H(+)</text>
        <dbReference type="Rhea" id="RHEA:48628"/>
        <dbReference type="Rhea" id="RHEA-COMP:12164"/>
        <dbReference type="Rhea" id="RHEA-COMP:12165"/>
        <dbReference type="ChEBI" id="CHEBI:15378"/>
        <dbReference type="ChEBI" id="CHEBI:57856"/>
        <dbReference type="ChEBI" id="CHEBI:59789"/>
        <dbReference type="ChEBI" id="CHEBI:90675"/>
        <dbReference type="ChEBI" id="CHEBI:90676"/>
    </reaction>
</comment>
<name>A0A1I8M4B2_MUSDO</name>
<dbReference type="InterPro" id="IPR015507">
    <property type="entry name" value="rRNA-MeTfrase_E"/>
</dbReference>
<feature type="binding site" evidence="8">
    <location>
        <position position="56"/>
    </location>
    <ligand>
        <name>S-adenosyl-L-methionine</name>
        <dbReference type="ChEBI" id="CHEBI:59789"/>
    </ligand>
</feature>
<keyword evidence="6 8" id="KW-0949">S-adenosyl-L-methionine</keyword>
<reference evidence="13" key="1">
    <citation type="submission" date="2020-05" db="UniProtKB">
        <authorList>
            <consortium name="EnsemblMetazoa"/>
        </authorList>
    </citation>
    <scope>IDENTIFICATION</scope>
    <source>
        <strain evidence="13">Aabys</strain>
    </source>
</reference>
<dbReference type="KEGG" id="mde:101892348"/>
<organism evidence="13">
    <name type="scientific">Musca domestica</name>
    <name type="common">House fly</name>
    <dbReference type="NCBI Taxonomy" id="7370"/>
    <lineage>
        <taxon>Eukaryota</taxon>
        <taxon>Metazoa</taxon>
        <taxon>Ecdysozoa</taxon>
        <taxon>Arthropoda</taxon>
        <taxon>Hexapoda</taxon>
        <taxon>Insecta</taxon>
        <taxon>Pterygota</taxon>
        <taxon>Neoptera</taxon>
        <taxon>Endopterygota</taxon>
        <taxon>Diptera</taxon>
        <taxon>Brachycera</taxon>
        <taxon>Muscomorpha</taxon>
        <taxon>Muscoidea</taxon>
        <taxon>Muscidae</taxon>
        <taxon>Musca</taxon>
    </lineage>
</organism>
<dbReference type="InterPro" id="IPR024576">
    <property type="entry name" value="rRNA_MeTfrase_Spb1_DUF3381"/>
</dbReference>
<keyword evidence="7 8" id="KW-0539">Nucleus</keyword>
<dbReference type="InterPro" id="IPR012920">
    <property type="entry name" value="rRNA_MeTfrase_SPB1-like_C"/>
</dbReference>
<dbReference type="Pfam" id="PF07780">
    <property type="entry name" value="Spb1_C"/>
    <property type="match status" value="1"/>
</dbReference>
<evidence type="ECO:0000256" key="2">
    <source>
        <dbReference type="ARBA" id="ARBA00022517"/>
    </source>
</evidence>